<dbReference type="PROSITE" id="PS50943">
    <property type="entry name" value="HTH_CROC1"/>
    <property type="match status" value="1"/>
</dbReference>
<proteinExistence type="predicted"/>
<reference evidence="2" key="1">
    <citation type="submission" date="2022-08" db="EMBL/GenBank/DDBJ databases">
        <title>Novel Bdellovibrio Species Isolated from Svalbard: Designation Bdellovibrio svalbardensis.</title>
        <authorList>
            <person name="Mitchell R.J."/>
            <person name="Choi S.Y."/>
        </authorList>
    </citation>
    <scope>NUCLEOTIDE SEQUENCE</scope>
    <source>
        <strain evidence="2">PAP01</strain>
    </source>
</reference>
<comment type="caution">
    <text evidence="2">The sequence shown here is derived from an EMBL/GenBank/DDBJ whole genome shotgun (WGS) entry which is preliminary data.</text>
</comment>
<dbReference type="InterPro" id="IPR025537">
    <property type="entry name" value="DUF4423"/>
</dbReference>
<name>A0ABT6DHQ8_9BACT</name>
<organism evidence="2 3">
    <name type="scientific">Bdellovibrio svalbardensis</name>
    <dbReference type="NCBI Taxonomy" id="2972972"/>
    <lineage>
        <taxon>Bacteria</taxon>
        <taxon>Pseudomonadati</taxon>
        <taxon>Bdellovibrionota</taxon>
        <taxon>Bdellovibrionia</taxon>
        <taxon>Bdellovibrionales</taxon>
        <taxon>Pseudobdellovibrionaceae</taxon>
        <taxon>Bdellovibrio</taxon>
    </lineage>
</organism>
<dbReference type="NCBIfam" id="TIGR02147">
    <property type="entry name" value="Fsuc_second"/>
    <property type="match status" value="1"/>
</dbReference>
<evidence type="ECO:0000313" key="3">
    <source>
        <dbReference type="Proteomes" id="UP001152321"/>
    </source>
</evidence>
<dbReference type="Pfam" id="PF14394">
    <property type="entry name" value="DUF4423"/>
    <property type="match status" value="1"/>
</dbReference>
<accession>A0ABT6DHQ8</accession>
<feature type="domain" description="HTH cro/C1-type" evidence="1">
    <location>
        <begin position="22"/>
        <end position="66"/>
    </location>
</feature>
<dbReference type="EMBL" id="JANRMI010000001">
    <property type="protein sequence ID" value="MDG0815780.1"/>
    <property type="molecule type" value="Genomic_DNA"/>
</dbReference>
<keyword evidence="3" id="KW-1185">Reference proteome</keyword>
<dbReference type="InterPro" id="IPR011873">
    <property type="entry name" value="CHP02147"/>
</dbReference>
<evidence type="ECO:0000259" key="1">
    <source>
        <dbReference type="PROSITE" id="PS50943"/>
    </source>
</evidence>
<evidence type="ECO:0000313" key="2">
    <source>
        <dbReference type="EMBL" id="MDG0815780.1"/>
    </source>
</evidence>
<gene>
    <name evidence="2" type="ORF">NWE73_05370</name>
</gene>
<dbReference type="Proteomes" id="UP001152321">
    <property type="component" value="Unassembled WGS sequence"/>
</dbReference>
<dbReference type="InterPro" id="IPR010982">
    <property type="entry name" value="Lambda_DNA-bd_dom_sf"/>
</dbReference>
<dbReference type="InterPro" id="IPR001387">
    <property type="entry name" value="Cro/C1-type_HTH"/>
</dbReference>
<dbReference type="CDD" id="cd00093">
    <property type="entry name" value="HTH_XRE"/>
    <property type="match status" value="1"/>
</dbReference>
<protein>
    <submittedName>
        <fullName evidence="2">TIGR02147 family protein</fullName>
    </submittedName>
</protein>
<sequence>MNVQEFILEQFNQRRIKNPRFSLRAFAKMLEMDPSSLSKVLKGKRIPSPDTAQRWISRLSLNTEEAQLLLQLTTAPRPKKKNGLKFVQMPAEVFESNYDWYFPILLEASSIKAYNENPSLVAKALGISVEKLASDIEILKILKQLRISSKNSAMLQRNHNTTVHLPLTSQKRRQIQQKYLQLAEAALNEVPFEERDNTTLTVSLSKNDIGEIKAILKKARRRVNHFALAREESADCVYNLTMALYPILKG</sequence>
<dbReference type="SUPFAM" id="SSF47413">
    <property type="entry name" value="lambda repressor-like DNA-binding domains"/>
    <property type="match status" value="1"/>
</dbReference>
<dbReference type="Pfam" id="PF01381">
    <property type="entry name" value="HTH_3"/>
    <property type="match status" value="1"/>
</dbReference>